<protein>
    <recommendedName>
        <fullName evidence="3">Outer membrane protein beta-barrel domain-containing protein</fullName>
    </recommendedName>
</protein>
<keyword evidence="2" id="KW-1185">Reference proteome</keyword>
<comment type="caution">
    <text evidence="1">The sequence shown here is derived from an EMBL/GenBank/DDBJ whole genome shotgun (WGS) entry which is preliminary data.</text>
</comment>
<evidence type="ECO:0000313" key="1">
    <source>
        <dbReference type="EMBL" id="MEQ1409529.1"/>
    </source>
</evidence>
<dbReference type="Proteomes" id="UP001496627">
    <property type="component" value="Unassembled WGS sequence"/>
</dbReference>
<organism evidence="1 2">
    <name type="scientific">Neorhizobium phenanthreniclasticum</name>
    <dbReference type="NCBI Taxonomy" id="3157917"/>
    <lineage>
        <taxon>Bacteria</taxon>
        <taxon>Pseudomonadati</taxon>
        <taxon>Pseudomonadota</taxon>
        <taxon>Alphaproteobacteria</taxon>
        <taxon>Hyphomicrobiales</taxon>
        <taxon>Rhizobiaceae</taxon>
        <taxon>Rhizobium/Agrobacterium group</taxon>
        <taxon>Neorhizobium</taxon>
    </lineage>
</organism>
<reference evidence="1 2" key="1">
    <citation type="submission" date="2024-05" db="EMBL/GenBank/DDBJ databases">
        <title>Neorhizobium sp. Rsf11, a plant growth promoting and heavy metal resistant PAH-degrader.</title>
        <authorList>
            <person name="Golubev S.N."/>
            <person name="Muratova A.Y."/>
            <person name="Markelova M.I."/>
        </authorList>
    </citation>
    <scope>NUCLEOTIDE SEQUENCE [LARGE SCALE GENOMIC DNA]</scope>
    <source>
        <strain evidence="1 2">Rsf11</strain>
    </source>
</reference>
<evidence type="ECO:0008006" key="3">
    <source>
        <dbReference type="Google" id="ProtNLM"/>
    </source>
</evidence>
<evidence type="ECO:0000313" key="2">
    <source>
        <dbReference type="Proteomes" id="UP001496627"/>
    </source>
</evidence>
<name>A0ABV0MCV1_9HYPH</name>
<proteinExistence type="predicted"/>
<gene>
    <name evidence="1" type="ORF">ABK249_32000</name>
</gene>
<dbReference type="EMBL" id="JBEAAL010000047">
    <property type="protein sequence ID" value="MEQ1409529.1"/>
    <property type="molecule type" value="Genomic_DNA"/>
</dbReference>
<sequence length="248" mass="26071">MAGTAGRAADVTPLLAQDPNMVEAQDGWTFTFAPYFWGTSISGDTAQFSLPSVHIDADFGDILDHLDFAAMAAGEARYDRFSIIGDIEYATLSVGASTPLGILASDVEVATEMFTGLVGAGYSVLADSSGYLDIVAGIKVWSVDTTISFSGGLLDGVERSDSATWVDGLAGIRGRYSITPEVYITGWGLVGGGGADLDWDVALALGYNFNERLSVIAGYRAAGVDYSDDGFVFDVVQQGPILSLALRF</sequence>
<accession>A0ABV0MCV1</accession>